<feature type="compositionally biased region" description="Low complexity" evidence="3">
    <location>
        <begin position="43"/>
        <end position="54"/>
    </location>
</feature>
<dbReference type="InterPro" id="IPR009852">
    <property type="entry name" value="CENPJ_C_dom"/>
</dbReference>
<feature type="coiled-coil region" evidence="2">
    <location>
        <begin position="707"/>
        <end position="741"/>
    </location>
</feature>
<feature type="region of interest" description="Disordered" evidence="3">
    <location>
        <begin position="510"/>
        <end position="535"/>
    </location>
</feature>
<dbReference type="CTD" id="40859"/>
<sequence length="1122" mass="125335">MSSYLGGGVISLDRWEGLKEWHRRHQDLLGDRGNDSDLGGFRSQSQSSALSLMSDANEINIPYKNESQNPDKSKVGDLFLPPPDKHDLSIIPEGDEDSRSRDGGDLDSFKFKQSTQKNSDVIKQTDSSQSSATGNSNMPAKSSTGNFAAGLRDNAENAVVKKPFLRRGQGLVKYNLKPEDLRNPYRKGPVKNVMSKEKNDRPKARNFAERHRTLNRVERQSTVKQQWNASQHLKTSSLEIPMQRLVLSVPSQKAQSVEIGTWSQVFGGDAKLSGESGPDNTLKQPHANPIPKQDVPKTSSIHLEGRVGYFASPRRRNAVGKGDSSPEEDQESLAAYLDLEQHVGNASFCSTSSKVDRLVSKSSNSAIHQSNPDAITQSKQLTPVKTGRKFIVSGRDNSLSSEDHPGMWSATDIENLLKARARRSGSLIKPFSEPPRNDMLSYGKISAIEQPDSKKSEDDLISFAQDDNAKAQQEDINWMLEELGPVRKPHLMKTMSSIDLDSSLIKNALAPTPHEESESESESSTTDSSSEEEIEDGVALGGGAISKITLSSKSPDILQPGKEVSSDSCGSVKFVNDSTLQEINHQIESHLGDLRKEIETLQSAKGKTQKYMTNLEKKVQELEHRLILESRSFNKRLEDEREAAAKRFMEEQNKFQKEKQSLQRMLREERRKAPDPITQQEVLRLKQQVAEWEEKWRSDRAKARGLESNIRIQLTNLKRENEKLKEENSKLRREKETAFNTAKAKAASNTRVINSIAQQLAGTNKPKVTIVKEGNSKQRKPTISSAYNLKSSMQPKGLKPQATIENFPKIPHTSNEWSSDDEIDLGKESSDEEDITETLGAEMFKKQTQPPISLRPYENSTQSLPEQEIIDLEEAQAKYDAIFGKGDIDSPTTKSSSKTLERIQESLNTKLPPDTKCAAQDVNETEKFVKSTHHPDGTIEQVKENGTRVVTFPDGTWRRHSSSGSVMTVPPSGWPIQISYFNGDQLEKLSDGRTRYFYAKTNVWQTSYPDGHEELLYPSGQVERREQDGSVKIILPGSDTNSNKVQGPDGISVEKLSNGDSVILLPTGERELHTRDYMRKEFLDGTIKYLYKNGSQETRYPSGRIRIKDPQGNLVKDTGASC</sequence>
<feature type="region of interest" description="Disordered" evidence="3">
    <location>
        <begin position="808"/>
        <end position="831"/>
    </location>
</feature>
<evidence type="ECO:0000256" key="1">
    <source>
        <dbReference type="ARBA" id="ARBA00005627"/>
    </source>
</evidence>
<accession>A0A6P8ZKS2</accession>
<feature type="domain" description="Centromere protein J C-terminal" evidence="4">
    <location>
        <begin position="931"/>
        <end position="960"/>
    </location>
</feature>
<dbReference type="InterPro" id="IPR026581">
    <property type="entry name" value="TCP10L/CENPJ"/>
</dbReference>
<feature type="domain" description="Centromere protein J C-terminal" evidence="4">
    <location>
        <begin position="1081"/>
        <end position="1107"/>
    </location>
</feature>
<evidence type="ECO:0000259" key="4">
    <source>
        <dbReference type="Pfam" id="PF07202"/>
    </source>
</evidence>
<protein>
    <submittedName>
        <fullName evidence="6">Centromere protein J</fullName>
    </submittedName>
</protein>
<evidence type="ECO:0000256" key="2">
    <source>
        <dbReference type="SAM" id="Coils"/>
    </source>
</evidence>
<proteinExistence type="inferred from homology"/>
<gene>
    <name evidence="6" type="primary">LOC117643057</name>
</gene>
<name>A0A6P8ZKS2_THRPL</name>
<dbReference type="RefSeq" id="XP_034237599.1">
    <property type="nucleotide sequence ID" value="XM_034381708.1"/>
</dbReference>
<organism evidence="6">
    <name type="scientific">Thrips palmi</name>
    <name type="common">Melon thrips</name>
    <dbReference type="NCBI Taxonomy" id="161013"/>
    <lineage>
        <taxon>Eukaryota</taxon>
        <taxon>Metazoa</taxon>
        <taxon>Ecdysozoa</taxon>
        <taxon>Arthropoda</taxon>
        <taxon>Hexapoda</taxon>
        <taxon>Insecta</taxon>
        <taxon>Pterygota</taxon>
        <taxon>Neoptera</taxon>
        <taxon>Paraneoptera</taxon>
        <taxon>Thysanoptera</taxon>
        <taxon>Terebrantia</taxon>
        <taxon>Thripoidea</taxon>
        <taxon>Thripidae</taxon>
        <taxon>Thrips</taxon>
    </lineage>
</organism>
<dbReference type="PANTHER" id="PTHR10331:SF6">
    <property type="entry name" value="SPINDLE ASSEMBLY ABNORMAL 4"/>
    <property type="match status" value="1"/>
</dbReference>
<feature type="region of interest" description="Disordered" evidence="3">
    <location>
        <begin position="179"/>
        <end position="209"/>
    </location>
</feature>
<feature type="coiled-coil region" evidence="2">
    <location>
        <begin position="584"/>
        <end position="672"/>
    </location>
</feature>
<feature type="compositionally biased region" description="Basic and acidic residues" evidence="3">
    <location>
        <begin position="194"/>
        <end position="209"/>
    </location>
</feature>
<dbReference type="OrthoDB" id="10252174at2759"/>
<dbReference type="InterPro" id="IPR047002">
    <property type="entry name" value="Tcp10_C_sf"/>
</dbReference>
<dbReference type="GeneID" id="117643057"/>
<evidence type="ECO:0000256" key="3">
    <source>
        <dbReference type="SAM" id="MobiDB-lite"/>
    </source>
</evidence>
<keyword evidence="2" id="KW-0175">Coiled coil</keyword>
<feature type="region of interest" description="Disordered" evidence="3">
    <location>
        <begin position="270"/>
        <end position="297"/>
    </location>
</feature>
<comment type="similarity">
    <text evidence="1">Belongs to the TCP10 family.</text>
</comment>
<dbReference type="AlphaFoldDB" id="A0A6P8ZKS2"/>
<dbReference type="PANTHER" id="PTHR10331">
    <property type="entry name" value="T COMPLEX PROTEIN 10"/>
    <property type="match status" value="1"/>
</dbReference>
<feature type="compositionally biased region" description="Polar residues" evidence="3">
    <location>
        <begin position="111"/>
        <end position="146"/>
    </location>
</feature>
<keyword evidence="5" id="KW-1185">Reference proteome</keyword>
<dbReference type="InParanoid" id="A0A6P8ZKS2"/>
<evidence type="ECO:0000313" key="6">
    <source>
        <dbReference type="RefSeq" id="XP_034237599.1"/>
    </source>
</evidence>
<reference evidence="6" key="1">
    <citation type="submission" date="2025-08" db="UniProtKB">
        <authorList>
            <consortium name="RefSeq"/>
        </authorList>
    </citation>
    <scope>IDENTIFICATION</scope>
    <source>
        <tissue evidence="6">Total insect</tissue>
    </source>
</reference>
<feature type="compositionally biased region" description="Basic and acidic residues" evidence="3">
    <location>
        <begin position="97"/>
        <end position="110"/>
    </location>
</feature>
<dbReference type="Pfam" id="PF07202">
    <property type="entry name" value="Tcp10_C"/>
    <property type="match status" value="2"/>
</dbReference>
<dbReference type="Gene3D" id="2.60.450.20">
    <property type="match status" value="1"/>
</dbReference>
<feature type="region of interest" description="Disordered" evidence="3">
    <location>
        <begin position="28"/>
        <end position="149"/>
    </location>
</feature>
<dbReference type="KEGG" id="tpal:117643057"/>
<dbReference type="Proteomes" id="UP000515158">
    <property type="component" value="Unplaced"/>
</dbReference>
<evidence type="ECO:0000313" key="5">
    <source>
        <dbReference type="Proteomes" id="UP000515158"/>
    </source>
</evidence>